<protein>
    <recommendedName>
        <fullName evidence="3">histidine kinase</fullName>
        <ecNumber evidence="3">2.7.13.3</ecNumber>
    </recommendedName>
</protein>
<evidence type="ECO:0000256" key="1">
    <source>
        <dbReference type="ARBA" id="ARBA00000085"/>
    </source>
</evidence>
<reference evidence="15 16" key="1">
    <citation type="journal article" date="2015" name="Genome Announc.">
        <title>Complete genome sequences for 35 biothreat assay-relevant bacillus species.</title>
        <authorList>
            <person name="Johnson S.L."/>
            <person name="Daligault H.E."/>
            <person name="Davenport K.W."/>
            <person name="Jaissle J."/>
            <person name="Frey K.G."/>
            <person name="Ladner J.T."/>
            <person name="Broomall S.M."/>
            <person name="Bishop-Lilly K.A."/>
            <person name="Bruce D.C."/>
            <person name="Gibbons H.S."/>
            <person name="Coyne S.R."/>
            <person name="Lo C.C."/>
            <person name="Meincke L."/>
            <person name="Munk A.C."/>
            <person name="Koroleva G.I."/>
            <person name="Rosenzweig C.N."/>
            <person name="Palacios G.F."/>
            <person name="Redden C.L."/>
            <person name="Minogue T.D."/>
            <person name="Chain P.S."/>
        </authorList>
    </citation>
    <scope>NUCLEOTIDE SEQUENCE [LARGE SCALE GENOMIC DNA]</scope>
    <source>
        <strain evidence="16">ATCC 14581 / DSM 32 / JCM 2506 / NBRC 15308 / NCIMB 9376 / NCTC 10342 / NRRL B-14308 / VKM B-512</strain>
    </source>
</reference>
<evidence type="ECO:0000313" key="16">
    <source>
        <dbReference type="Proteomes" id="UP000031829"/>
    </source>
</evidence>
<dbReference type="EMBL" id="CP009920">
    <property type="protein sequence ID" value="AJI23451.1"/>
    <property type="molecule type" value="Genomic_DNA"/>
</dbReference>
<feature type="transmembrane region" description="Helical" evidence="14">
    <location>
        <begin position="282"/>
        <end position="302"/>
    </location>
</feature>
<proteinExistence type="predicted"/>
<evidence type="ECO:0000256" key="3">
    <source>
        <dbReference type="ARBA" id="ARBA00012438"/>
    </source>
</evidence>
<dbReference type="InterPro" id="IPR036097">
    <property type="entry name" value="HisK_dim/P_sf"/>
</dbReference>
<sequence length="749" mass="86325">MDIKWKSSVISAVGIILFLFGLGATISSISNVHNLLKTNYLQKSSYIKSEDFKKQISRFTNDLYLLELTQKDKNTVNANKITEEEIESYRYKEGTLTEQIKNVHDKYEEKIEDAKQAKSKNVEAAYVKQQDLEVKNIQKKFQDDQFVRGEIAKNKKLEMKKLYDEAFDRQKKLSQYKKDIMYYLKDRNTNKIYTNIQNAGKEDVNQLVKQENILYKYTYSAQSPLVFQADEYKNSSLSSEADSEIPTRYLKQKFTGISAVPEKETFISPLFDEYNYYHHQNVAFLVYTLSGILALLIGCFIYKKTITGYFKKITRQTAVQRVYKKIPLDICIIVFLLYSFFTLSLVLNGYPASLLESYKHVATFFFYMIAISIAISLWALQVFLLFQRIRTIDDIKEEYKRACVYQVIYFLQSIFIIRHIGMHIMVVVLLLVFAVFAVAALLTSGSMFAEQVSILYLAVGSVVGVVTLILLMLRVNYLNKIIISIDQIATAEWKEPLPIKGKSALTQAALNINHIQQQIQTSQHVQVKSERLKTELITNVSHDLRTPLTSIMTYTALLKSQDLTSDEQHAYVEIIDRKSKRLQTLIDDLFEVSKMASGNVELHKDKIDINQLLHQALAEYNEAIEDSTLQFRIQSLEKPLFATVDGQKLWRVFDNLIENILKYSLEQTRVYISVQEINEQVKLTFKNVSKYELNEQADELFERFKRGDTSRQTDGSGLGLAIAKSIIDLHGGELNIEIDGDLFKVTITL</sequence>
<feature type="transmembrane region" description="Helical" evidence="14">
    <location>
        <begin position="420"/>
        <end position="442"/>
    </location>
</feature>
<dbReference type="PANTHER" id="PTHR45528:SF1">
    <property type="entry name" value="SENSOR HISTIDINE KINASE CPXA"/>
    <property type="match status" value="1"/>
</dbReference>
<evidence type="ECO:0000256" key="9">
    <source>
        <dbReference type="ARBA" id="ARBA00022777"/>
    </source>
</evidence>
<dbReference type="InterPro" id="IPR004358">
    <property type="entry name" value="Sig_transdc_His_kin-like_C"/>
</dbReference>
<feature type="transmembrane region" description="Helical" evidence="14">
    <location>
        <begin position="330"/>
        <end position="352"/>
    </location>
</feature>
<dbReference type="InterPro" id="IPR005467">
    <property type="entry name" value="His_kinase_dom"/>
</dbReference>
<dbReference type="GO" id="GO:0005524">
    <property type="term" value="F:ATP binding"/>
    <property type="evidence" value="ECO:0007669"/>
    <property type="project" value="UniProtKB-KW"/>
</dbReference>
<dbReference type="FunFam" id="3.30.565.10:FF:000013">
    <property type="entry name" value="Two-component sensor histidine kinase"/>
    <property type="match status" value="1"/>
</dbReference>
<evidence type="ECO:0000256" key="12">
    <source>
        <dbReference type="ARBA" id="ARBA00023012"/>
    </source>
</evidence>
<dbReference type="PROSITE" id="PS50109">
    <property type="entry name" value="HIS_KIN"/>
    <property type="match status" value="1"/>
</dbReference>
<evidence type="ECO:0000256" key="7">
    <source>
        <dbReference type="ARBA" id="ARBA00022692"/>
    </source>
</evidence>
<dbReference type="GO" id="GO:0000155">
    <property type="term" value="F:phosphorelay sensor kinase activity"/>
    <property type="evidence" value="ECO:0007669"/>
    <property type="project" value="InterPro"/>
</dbReference>
<keyword evidence="5" id="KW-0597">Phosphoprotein</keyword>
<comment type="subcellular location">
    <subcellularLocation>
        <location evidence="2">Cell membrane</location>
        <topology evidence="2">Multi-pass membrane protein</topology>
    </subcellularLocation>
</comment>
<dbReference type="Proteomes" id="UP000031829">
    <property type="component" value="Chromosome"/>
</dbReference>
<feature type="transmembrane region" description="Helical" evidence="14">
    <location>
        <begin position="364"/>
        <end position="386"/>
    </location>
</feature>
<dbReference type="SUPFAM" id="SSF47384">
    <property type="entry name" value="Homodimeric domain of signal transducing histidine kinase"/>
    <property type="match status" value="1"/>
</dbReference>
<dbReference type="PRINTS" id="PR00344">
    <property type="entry name" value="BCTRLSENSOR"/>
</dbReference>
<evidence type="ECO:0000256" key="11">
    <source>
        <dbReference type="ARBA" id="ARBA00022989"/>
    </source>
</evidence>
<dbReference type="Gene3D" id="1.10.287.130">
    <property type="match status" value="1"/>
</dbReference>
<dbReference type="Pfam" id="PF00512">
    <property type="entry name" value="HisKA"/>
    <property type="match status" value="1"/>
</dbReference>
<dbReference type="KEGG" id="bmeg:BG04_2235"/>
<evidence type="ECO:0000256" key="14">
    <source>
        <dbReference type="SAM" id="Phobius"/>
    </source>
</evidence>
<dbReference type="FunFam" id="1.10.287.130:FF:000008">
    <property type="entry name" value="Two-component sensor histidine kinase"/>
    <property type="match status" value="1"/>
</dbReference>
<name>A0A0B6AIX4_PRIM2</name>
<dbReference type="CDD" id="cd00082">
    <property type="entry name" value="HisKA"/>
    <property type="match status" value="1"/>
</dbReference>
<evidence type="ECO:0000256" key="2">
    <source>
        <dbReference type="ARBA" id="ARBA00004651"/>
    </source>
</evidence>
<evidence type="ECO:0000256" key="4">
    <source>
        <dbReference type="ARBA" id="ARBA00022475"/>
    </source>
</evidence>
<dbReference type="InterPro" id="IPR003661">
    <property type="entry name" value="HisK_dim/P_dom"/>
</dbReference>
<evidence type="ECO:0000256" key="5">
    <source>
        <dbReference type="ARBA" id="ARBA00022553"/>
    </source>
</evidence>
<keyword evidence="4" id="KW-1003">Cell membrane</keyword>
<gene>
    <name evidence="15" type="ORF">BG04_2235</name>
</gene>
<dbReference type="SUPFAM" id="SSF55874">
    <property type="entry name" value="ATPase domain of HSP90 chaperone/DNA topoisomerase II/histidine kinase"/>
    <property type="match status" value="1"/>
</dbReference>
<evidence type="ECO:0000256" key="8">
    <source>
        <dbReference type="ARBA" id="ARBA00022741"/>
    </source>
</evidence>
<evidence type="ECO:0000256" key="10">
    <source>
        <dbReference type="ARBA" id="ARBA00022840"/>
    </source>
</evidence>
<keyword evidence="12" id="KW-0902">Two-component regulatory system</keyword>
<feature type="transmembrane region" description="Helical" evidence="14">
    <location>
        <begin position="454"/>
        <end position="473"/>
    </location>
</feature>
<keyword evidence="13 14" id="KW-0472">Membrane</keyword>
<dbReference type="SMART" id="SM00387">
    <property type="entry name" value="HATPase_c"/>
    <property type="match status" value="1"/>
</dbReference>
<keyword evidence="11 14" id="KW-1133">Transmembrane helix</keyword>
<comment type="catalytic activity">
    <reaction evidence="1">
        <text>ATP + protein L-histidine = ADP + protein N-phospho-L-histidine.</text>
        <dbReference type="EC" id="2.7.13.3"/>
    </reaction>
</comment>
<evidence type="ECO:0000256" key="6">
    <source>
        <dbReference type="ARBA" id="ARBA00022679"/>
    </source>
</evidence>
<dbReference type="HOGENOM" id="CLU_000445_73_2_9"/>
<keyword evidence="9 15" id="KW-0418">Kinase</keyword>
<keyword evidence="8" id="KW-0547">Nucleotide-binding</keyword>
<keyword evidence="6" id="KW-0808">Transferase</keyword>
<dbReference type="InterPro" id="IPR036890">
    <property type="entry name" value="HATPase_C_sf"/>
</dbReference>
<dbReference type="InterPro" id="IPR003594">
    <property type="entry name" value="HATPase_dom"/>
</dbReference>
<organism evidence="15 16">
    <name type="scientific">Priestia megaterium (strain ATCC 14581 / DSM 32 / CCUG 1817 / JCM 2506 / NBRC 15308 / NCIMB 9376 / NCTC 10342 / NRRL B-14308 / VKM B-512 / Ford 19)</name>
    <name type="common">Bacillus megaterium</name>
    <dbReference type="NCBI Taxonomy" id="1348623"/>
    <lineage>
        <taxon>Bacteria</taxon>
        <taxon>Bacillati</taxon>
        <taxon>Bacillota</taxon>
        <taxon>Bacilli</taxon>
        <taxon>Bacillales</taxon>
        <taxon>Bacillaceae</taxon>
        <taxon>Priestia</taxon>
    </lineage>
</organism>
<dbReference type="Gene3D" id="3.30.565.10">
    <property type="entry name" value="Histidine kinase-like ATPase, C-terminal domain"/>
    <property type="match status" value="1"/>
</dbReference>
<dbReference type="EC" id="2.7.13.3" evidence="3"/>
<accession>A0A0B6AIX4</accession>
<dbReference type="GO" id="GO:0005886">
    <property type="term" value="C:plasma membrane"/>
    <property type="evidence" value="ECO:0007669"/>
    <property type="project" value="UniProtKB-SubCell"/>
</dbReference>
<dbReference type="AlphaFoldDB" id="A0A0B6AIX4"/>
<dbReference type="RefSeq" id="WP_034648191.1">
    <property type="nucleotide sequence ID" value="NZ_BCVB01000009.1"/>
</dbReference>
<keyword evidence="10" id="KW-0067">ATP-binding</keyword>
<dbReference type="InterPro" id="IPR050398">
    <property type="entry name" value="HssS/ArlS-like"/>
</dbReference>
<dbReference type="PANTHER" id="PTHR45528">
    <property type="entry name" value="SENSOR HISTIDINE KINASE CPXA"/>
    <property type="match status" value="1"/>
</dbReference>
<dbReference type="SMART" id="SM00388">
    <property type="entry name" value="HisKA"/>
    <property type="match status" value="1"/>
</dbReference>
<dbReference type="Pfam" id="PF02518">
    <property type="entry name" value="HATPase_c"/>
    <property type="match status" value="1"/>
</dbReference>
<evidence type="ECO:0000313" key="15">
    <source>
        <dbReference type="EMBL" id="AJI23451.1"/>
    </source>
</evidence>
<evidence type="ECO:0000256" key="13">
    <source>
        <dbReference type="ARBA" id="ARBA00023136"/>
    </source>
</evidence>
<dbReference type="GeneID" id="93645700"/>
<keyword evidence="7 14" id="KW-0812">Transmembrane</keyword>